<proteinExistence type="predicted"/>
<reference evidence="1 2" key="1">
    <citation type="submission" date="2016-12" db="EMBL/GenBank/DDBJ databases">
        <title>Amycolatopsis keratiniphila subsp. keratiniphila genome sequencing and assembly.</title>
        <authorList>
            <person name="Mayilraj S."/>
            <person name="Kaur N."/>
        </authorList>
    </citation>
    <scope>NUCLEOTIDE SEQUENCE [LARGE SCALE GENOMIC DNA]</scope>
    <source>
        <strain evidence="1 2">DSM 44409</strain>
    </source>
</reference>
<evidence type="ECO:0000313" key="2">
    <source>
        <dbReference type="Proteomes" id="UP000076660"/>
    </source>
</evidence>
<accession>A0A1W2M1R5</accession>
<comment type="caution">
    <text evidence="1">The sequence shown here is derived from an EMBL/GenBank/DDBJ whole genome shotgun (WGS) entry which is preliminary data.</text>
</comment>
<dbReference type="OrthoDB" id="3698235at2"/>
<protein>
    <submittedName>
        <fullName evidence="1">Uncharacterized protein</fullName>
    </submittedName>
</protein>
<dbReference type="Proteomes" id="UP000076660">
    <property type="component" value="Unassembled WGS sequence"/>
</dbReference>
<dbReference type="EMBL" id="LQMT02000007">
    <property type="protein sequence ID" value="ONF73782.1"/>
    <property type="molecule type" value="Genomic_DNA"/>
</dbReference>
<organism evidence="1 2">
    <name type="scientific">Amycolatopsis keratiniphila subsp. keratiniphila</name>
    <dbReference type="NCBI Taxonomy" id="227715"/>
    <lineage>
        <taxon>Bacteria</taxon>
        <taxon>Bacillati</taxon>
        <taxon>Actinomycetota</taxon>
        <taxon>Actinomycetes</taxon>
        <taxon>Pseudonocardiales</taxon>
        <taxon>Pseudonocardiaceae</taxon>
        <taxon>Amycolatopsis</taxon>
        <taxon>Amycolatopsis japonica group</taxon>
    </lineage>
</organism>
<dbReference type="AlphaFoldDB" id="A0A1W2M1R5"/>
<evidence type="ECO:0000313" key="1">
    <source>
        <dbReference type="EMBL" id="ONF73782.1"/>
    </source>
</evidence>
<gene>
    <name evidence="1" type="ORF">AVR91_0206700</name>
</gene>
<dbReference type="RefSeq" id="WP_063274907.1">
    <property type="nucleotide sequence ID" value="NZ_LQMT02000007.1"/>
</dbReference>
<sequence>MSVGTQEPEGIVEDVTVWLTNEFSAKLSPVAVGAIVRATHRDLREQIVPEALGEMLHRLARDRIARLVQVL</sequence>
<name>A0A1W2M1R5_9PSEU</name>